<evidence type="ECO:0000256" key="3">
    <source>
        <dbReference type="ARBA" id="ARBA00022692"/>
    </source>
</evidence>
<feature type="domain" description="VTT" evidence="7">
    <location>
        <begin position="29"/>
        <end position="154"/>
    </location>
</feature>
<dbReference type="InterPro" id="IPR051311">
    <property type="entry name" value="DedA_domain"/>
</dbReference>
<evidence type="ECO:0000313" key="8">
    <source>
        <dbReference type="EMBL" id="SEQ66342.1"/>
    </source>
</evidence>
<dbReference type="GeneID" id="300267806"/>
<feature type="transmembrane region" description="Helical" evidence="6">
    <location>
        <begin position="135"/>
        <end position="164"/>
    </location>
</feature>
<dbReference type="AlphaFoldDB" id="A0A9X8QJW1"/>
<comment type="subcellular location">
    <subcellularLocation>
        <location evidence="1">Cell membrane</location>
        <topology evidence="1">Multi-pass membrane protein</topology>
    </subcellularLocation>
</comment>
<evidence type="ECO:0000259" key="7">
    <source>
        <dbReference type="Pfam" id="PF09335"/>
    </source>
</evidence>
<dbReference type="Proteomes" id="UP000183210">
    <property type="component" value="Unassembled WGS sequence"/>
</dbReference>
<evidence type="ECO:0000256" key="6">
    <source>
        <dbReference type="SAM" id="Phobius"/>
    </source>
</evidence>
<reference evidence="8 9" key="1">
    <citation type="submission" date="2016-10" db="EMBL/GenBank/DDBJ databases">
        <authorList>
            <person name="Varghese N."/>
            <person name="Submissions S."/>
        </authorList>
    </citation>
    <scope>NUCLEOTIDE SEQUENCE [LARGE SCALE GENOMIC DNA]</scope>
    <source>
        <strain evidence="8 9">LMG 21974</strain>
    </source>
</reference>
<feature type="transmembrane region" description="Helical" evidence="6">
    <location>
        <begin position="170"/>
        <end position="189"/>
    </location>
</feature>
<keyword evidence="3 6" id="KW-0812">Transmembrane</keyword>
<dbReference type="RefSeq" id="WP_074825982.1">
    <property type="nucleotide sequence ID" value="NZ_FOEV01000007.1"/>
</dbReference>
<dbReference type="Pfam" id="PF09335">
    <property type="entry name" value="VTT_dom"/>
    <property type="match status" value="1"/>
</dbReference>
<sequence length="287" mass="31290">MSSVINALLTGNAVLLFVNVFAEQLGAPLPSYPLLVASGASADAPMRLVEFLFLASLACVLADLAWYWAGRHHGERILTWLAKLPFSHRKNAGTCSARFTERGARWLLVSKFVPGMGAVATLMAGAQRMSLAQFFLYDILGSILWAGSALLLGHTFQTSVFLALDMVQEYLFTGLAAAGLLLAATLLAAHRLKRHTIRRQTRHFNQQTITHRSQPANQLFAEHPVEASLAHPSSVTALPSLQRFNRSPYSPACRSVQLPVAQRMWCTTHADAWNEGSATRGALPEAS</sequence>
<dbReference type="InterPro" id="IPR032816">
    <property type="entry name" value="VTT_dom"/>
</dbReference>
<proteinExistence type="predicted"/>
<accession>A0A9X8QJW1</accession>
<evidence type="ECO:0000256" key="5">
    <source>
        <dbReference type="ARBA" id="ARBA00023136"/>
    </source>
</evidence>
<name>A0A9X8QJW1_9PSED</name>
<feature type="transmembrane region" description="Helical" evidence="6">
    <location>
        <begin position="46"/>
        <end position="69"/>
    </location>
</feature>
<evidence type="ECO:0000256" key="4">
    <source>
        <dbReference type="ARBA" id="ARBA00022989"/>
    </source>
</evidence>
<dbReference type="GO" id="GO:0005886">
    <property type="term" value="C:plasma membrane"/>
    <property type="evidence" value="ECO:0007669"/>
    <property type="project" value="UniProtKB-SubCell"/>
</dbReference>
<evidence type="ECO:0000256" key="1">
    <source>
        <dbReference type="ARBA" id="ARBA00004651"/>
    </source>
</evidence>
<comment type="caution">
    <text evidence="8">The sequence shown here is derived from an EMBL/GenBank/DDBJ whole genome shotgun (WGS) entry which is preliminary data.</text>
</comment>
<gene>
    <name evidence="8" type="ORF">SAMN05216409_107222</name>
</gene>
<keyword evidence="5 6" id="KW-0472">Membrane</keyword>
<evidence type="ECO:0000313" key="9">
    <source>
        <dbReference type="Proteomes" id="UP000183210"/>
    </source>
</evidence>
<dbReference type="EMBL" id="FOEV01000007">
    <property type="protein sequence ID" value="SEQ66342.1"/>
    <property type="molecule type" value="Genomic_DNA"/>
</dbReference>
<evidence type="ECO:0000256" key="2">
    <source>
        <dbReference type="ARBA" id="ARBA00022475"/>
    </source>
</evidence>
<dbReference type="PANTHER" id="PTHR42709">
    <property type="entry name" value="ALKALINE PHOSPHATASE LIKE PROTEIN"/>
    <property type="match status" value="1"/>
</dbReference>
<keyword evidence="2" id="KW-1003">Cell membrane</keyword>
<protein>
    <submittedName>
        <fullName evidence="8">Membrane protein DedA, SNARE-associated domain</fullName>
    </submittedName>
</protein>
<organism evidence="8 9">
    <name type="scientific">Pseudomonas lutea</name>
    <dbReference type="NCBI Taxonomy" id="243924"/>
    <lineage>
        <taxon>Bacteria</taxon>
        <taxon>Pseudomonadati</taxon>
        <taxon>Pseudomonadota</taxon>
        <taxon>Gammaproteobacteria</taxon>
        <taxon>Pseudomonadales</taxon>
        <taxon>Pseudomonadaceae</taxon>
        <taxon>Pseudomonas</taxon>
    </lineage>
</organism>
<keyword evidence="4 6" id="KW-1133">Transmembrane helix</keyword>
<dbReference type="PANTHER" id="PTHR42709:SF6">
    <property type="entry name" value="UNDECAPRENYL PHOSPHATE TRANSPORTER A"/>
    <property type="match status" value="1"/>
</dbReference>